<dbReference type="STRING" id="2070753.A0A3A3A5W5"/>
<keyword evidence="3" id="KW-1185">Reference proteome</keyword>
<organism evidence="2 3">
    <name type="scientific">Aspergillus sclerotialis</name>
    <dbReference type="NCBI Taxonomy" id="2070753"/>
    <lineage>
        <taxon>Eukaryota</taxon>
        <taxon>Fungi</taxon>
        <taxon>Dikarya</taxon>
        <taxon>Ascomycota</taxon>
        <taxon>Pezizomycotina</taxon>
        <taxon>Eurotiomycetes</taxon>
        <taxon>Eurotiomycetidae</taxon>
        <taxon>Eurotiales</taxon>
        <taxon>Aspergillaceae</taxon>
        <taxon>Aspergillus</taxon>
        <taxon>Aspergillus subgen. Polypaecilum</taxon>
    </lineage>
</organism>
<dbReference type="Gene3D" id="3.90.1200.10">
    <property type="match status" value="1"/>
</dbReference>
<dbReference type="AlphaFoldDB" id="A0A3A3A5W5"/>
<dbReference type="PANTHER" id="PTHR21310:SF39">
    <property type="entry name" value="AMINOGLYCOSIDE PHOSPHOTRANSFERASE DOMAIN-CONTAINING PROTEIN"/>
    <property type="match status" value="1"/>
</dbReference>
<evidence type="ECO:0000259" key="1">
    <source>
        <dbReference type="Pfam" id="PF01636"/>
    </source>
</evidence>
<dbReference type="EMBL" id="MVGC01000050">
    <property type="protein sequence ID" value="RJE25365.1"/>
    <property type="molecule type" value="Genomic_DNA"/>
</dbReference>
<accession>A0A3A3A5W5</accession>
<evidence type="ECO:0000313" key="3">
    <source>
        <dbReference type="Proteomes" id="UP000266188"/>
    </source>
</evidence>
<gene>
    <name evidence="2" type="ORF">PHISCL_02328</name>
</gene>
<dbReference type="OrthoDB" id="3250044at2759"/>
<dbReference type="InterPro" id="IPR051678">
    <property type="entry name" value="AGP_Transferase"/>
</dbReference>
<reference evidence="3" key="1">
    <citation type="submission" date="2017-02" db="EMBL/GenBank/DDBJ databases">
        <authorList>
            <person name="Tafer H."/>
            <person name="Lopandic K."/>
        </authorList>
    </citation>
    <scope>NUCLEOTIDE SEQUENCE [LARGE SCALE GENOMIC DNA]</scope>
    <source>
        <strain evidence="3">CBS 366.77</strain>
    </source>
</reference>
<dbReference type="SUPFAM" id="SSF56112">
    <property type="entry name" value="Protein kinase-like (PK-like)"/>
    <property type="match status" value="1"/>
</dbReference>
<evidence type="ECO:0000313" key="2">
    <source>
        <dbReference type="EMBL" id="RJE25365.1"/>
    </source>
</evidence>
<dbReference type="InterPro" id="IPR002575">
    <property type="entry name" value="Aminoglycoside_PTrfase"/>
</dbReference>
<feature type="domain" description="Aminoglycoside phosphotransferase" evidence="1">
    <location>
        <begin position="32"/>
        <end position="241"/>
    </location>
</feature>
<sequence length="293" mass="33558">MTLAFLEELLDGYTDLELAQYLCILAAVSIYLVAKQYEPSEVEDVLKATNIVSQRGIRCPSVRRIIKNPENAYTSMDRMEGTTLDVVWKELGWFMTAKLGLQLRRFVKILRSIISPTAGSLATGECRSFWLEDRYGLPANAGPAEIAHFFRFWANFTSMRRAMQASKQPQISDSPDFQLGVPMTIEPLVLTHHDLTPRNLLVSPHGQLSLLDWDLAGFYPVSFEYASMYNFNIPHNWGLMARLRWHLFVWIGVGYHEVAARLLRNMRSNFTRFSIGRRYELLGKGGLSRYPVN</sequence>
<dbReference type="InterPro" id="IPR011009">
    <property type="entry name" value="Kinase-like_dom_sf"/>
</dbReference>
<protein>
    <submittedName>
        <fullName evidence="2">Ankyrin repeat protein</fullName>
    </submittedName>
</protein>
<name>A0A3A3A5W5_9EURO</name>
<proteinExistence type="predicted"/>
<dbReference type="PANTHER" id="PTHR21310">
    <property type="entry name" value="AMINOGLYCOSIDE PHOSPHOTRANSFERASE-RELATED-RELATED"/>
    <property type="match status" value="1"/>
</dbReference>
<dbReference type="Pfam" id="PF01636">
    <property type="entry name" value="APH"/>
    <property type="match status" value="1"/>
</dbReference>
<dbReference type="Proteomes" id="UP000266188">
    <property type="component" value="Unassembled WGS sequence"/>
</dbReference>
<comment type="caution">
    <text evidence="2">The sequence shown here is derived from an EMBL/GenBank/DDBJ whole genome shotgun (WGS) entry which is preliminary data.</text>
</comment>